<dbReference type="RefSeq" id="WP_340523930.1">
    <property type="nucleotide sequence ID" value="NZ_JBBLXS010000080.1"/>
</dbReference>
<feature type="region of interest" description="Disordered" evidence="1">
    <location>
        <begin position="117"/>
        <end position="147"/>
    </location>
</feature>
<feature type="compositionally biased region" description="Acidic residues" evidence="1">
    <location>
        <begin position="121"/>
        <end position="147"/>
    </location>
</feature>
<proteinExistence type="predicted"/>
<gene>
    <name evidence="2" type="ORF">WMG39_08475</name>
</gene>
<name>A0ABU8YKL1_9CYAN</name>
<reference evidence="2 3" key="1">
    <citation type="journal article" date="2020" name="Harmful Algae">
        <title>Molecular and morphological characterization of a novel dihydroanatoxin-a producing Microcoleus species (cyanobacteria) from the Russian River, California, USA.</title>
        <authorList>
            <person name="Conklin K.Y."/>
            <person name="Stancheva R."/>
            <person name="Otten T.G."/>
            <person name="Fadness R."/>
            <person name="Boyer G.L."/>
            <person name="Read B."/>
            <person name="Zhang X."/>
            <person name="Sheath R.G."/>
        </authorList>
    </citation>
    <scope>NUCLEOTIDE SEQUENCE [LARGE SCALE GENOMIC DNA]</scope>
    <source>
        <strain evidence="2 3">PTRS2</strain>
    </source>
</reference>
<comment type="caution">
    <text evidence="2">The sequence shown here is derived from an EMBL/GenBank/DDBJ whole genome shotgun (WGS) entry which is preliminary data.</text>
</comment>
<evidence type="ECO:0000256" key="1">
    <source>
        <dbReference type="SAM" id="MobiDB-lite"/>
    </source>
</evidence>
<evidence type="ECO:0000313" key="3">
    <source>
        <dbReference type="Proteomes" id="UP001384579"/>
    </source>
</evidence>
<accession>A0ABU8YKL1</accession>
<dbReference type="Gene3D" id="1.10.10.60">
    <property type="entry name" value="Homeodomain-like"/>
    <property type="match status" value="1"/>
</dbReference>
<evidence type="ECO:0000313" key="2">
    <source>
        <dbReference type="EMBL" id="MEK0184892.1"/>
    </source>
</evidence>
<keyword evidence="3" id="KW-1185">Reference proteome</keyword>
<evidence type="ECO:0008006" key="4">
    <source>
        <dbReference type="Google" id="ProtNLM"/>
    </source>
</evidence>
<dbReference type="Proteomes" id="UP001384579">
    <property type="component" value="Unassembled WGS sequence"/>
</dbReference>
<dbReference type="EMBL" id="JBBLXS010000080">
    <property type="protein sequence ID" value="MEK0184892.1"/>
    <property type="molecule type" value="Genomic_DNA"/>
</dbReference>
<protein>
    <recommendedName>
        <fullName evidence="4">Transposase</fullName>
    </recommendedName>
</protein>
<organism evidence="2 3">
    <name type="scientific">Microcoleus anatoxicus PTRS2</name>
    <dbReference type="NCBI Taxonomy" id="2705321"/>
    <lineage>
        <taxon>Bacteria</taxon>
        <taxon>Bacillati</taxon>
        <taxon>Cyanobacteriota</taxon>
        <taxon>Cyanophyceae</taxon>
        <taxon>Oscillatoriophycideae</taxon>
        <taxon>Oscillatoriales</taxon>
        <taxon>Microcoleaceae</taxon>
        <taxon>Microcoleus</taxon>
        <taxon>Microcoleus anatoxicus</taxon>
    </lineage>
</organism>
<sequence>MTPTKLSDSDKREIIRLYRQSDENTITLAKHYGVSSSTVRRILQSALSEREYESLVQQKQKRLPDRPIISQDTPMKSDFDVAGASEVRHENPVDRSDYMDITGELKVIVPEEGVLGGEDFRDFDEDEDNVDEDEDDLDDFDSEDLDEDDSLLEGSLLGLRSSGDSFQLRGHTLIQILPFSHAPIPNICYLVVDRSGELITRPLKAFGELGQIPPEEFREKTLPVFDNHRVAMRFATRHQRVLKIPDGKMLQKTAPYLQAKGITRLLIDGQVYCSI</sequence>